<comment type="caution">
    <text evidence="3">The sequence shown here is derived from an EMBL/GenBank/DDBJ whole genome shotgun (WGS) entry which is preliminary data.</text>
</comment>
<feature type="chain" id="PRO_5045208304" description="Tyrosinase copper-binding domain-containing protein" evidence="1">
    <location>
        <begin position="23"/>
        <end position="280"/>
    </location>
</feature>
<dbReference type="Pfam" id="PF00264">
    <property type="entry name" value="Tyrosinase"/>
    <property type="match status" value="1"/>
</dbReference>
<keyword evidence="4" id="KW-1185">Reference proteome</keyword>
<dbReference type="EMBL" id="JAZGUE010000001">
    <property type="protein sequence ID" value="KAL2271288.1"/>
    <property type="molecule type" value="Genomic_DNA"/>
</dbReference>
<proteinExistence type="predicted"/>
<evidence type="ECO:0000313" key="3">
    <source>
        <dbReference type="EMBL" id="KAL2271288.1"/>
    </source>
</evidence>
<name>A0ABR4DLK4_9PEZI</name>
<dbReference type="InterPro" id="IPR008922">
    <property type="entry name" value="Di-copper_centre_dom_sf"/>
</dbReference>
<sequence>MLGLHLPLAFFSLCYTPVLALAQYGGYGQYRFDVYRRIQRQLDRHAGMIMVDATADSDIAVRQETRHIEKDSELWTLYILALTNTIHATVGGGGPGQTNTQPGHMGWIQWSAFDPILFLHHCMVDRTYTTQKGATINSTTTLAPFFGASGIFWDSDGVRGHTKLRYTYAERIGGVLHNNGTDSRLAQVSRVRQAVNRMRGSFSPASVFLRELRAHGIKEEPTIKQHFRSKKLPRSLLANKIFVTSSEGNRCRERAVHVRADKQALASTWSGKGRLELVIC</sequence>
<accession>A0ABR4DLK4</accession>
<feature type="signal peptide" evidence="1">
    <location>
        <begin position="1"/>
        <end position="22"/>
    </location>
</feature>
<gene>
    <name evidence="3" type="ORF">VTJ83DRAFT_659</name>
</gene>
<organism evidence="3 4">
    <name type="scientific">Remersonia thermophila</name>
    <dbReference type="NCBI Taxonomy" id="72144"/>
    <lineage>
        <taxon>Eukaryota</taxon>
        <taxon>Fungi</taxon>
        <taxon>Dikarya</taxon>
        <taxon>Ascomycota</taxon>
        <taxon>Pezizomycotina</taxon>
        <taxon>Sordariomycetes</taxon>
        <taxon>Sordariomycetidae</taxon>
        <taxon>Sordariales</taxon>
        <taxon>Sordariales incertae sedis</taxon>
        <taxon>Remersonia</taxon>
    </lineage>
</organism>
<protein>
    <recommendedName>
        <fullName evidence="2">Tyrosinase copper-binding domain-containing protein</fullName>
    </recommendedName>
</protein>
<dbReference type="RefSeq" id="XP_070870012.1">
    <property type="nucleotide sequence ID" value="XM_071013317.1"/>
</dbReference>
<dbReference type="Proteomes" id="UP001600064">
    <property type="component" value="Unassembled WGS sequence"/>
</dbReference>
<dbReference type="InterPro" id="IPR002227">
    <property type="entry name" value="Tyrosinase_Cu-bd"/>
</dbReference>
<dbReference type="GeneID" id="98127961"/>
<evidence type="ECO:0000259" key="2">
    <source>
        <dbReference type="Pfam" id="PF00264"/>
    </source>
</evidence>
<feature type="domain" description="Tyrosinase copper-binding" evidence="2">
    <location>
        <begin position="73"/>
        <end position="129"/>
    </location>
</feature>
<reference evidence="3 4" key="1">
    <citation type="journal article" date="2024" name="Commun. Biol.">
        <title>Comparative genomic analysis of thermophilic fungi reveals convergent evolutionary adaptations and gene losses.</title>
        <authorList>
            <person name="Steindorff A.S."/>
            <person name="Aguilar-Pontes M.V."/>
            <person name="Robinson A.J."/>
            <person name="Andreopoulos B."/>
            <person name="LaButti K."/>
            <person name="Kuo A."/>
            <person name="Mondo S."/>
            <person name="Riley R."/>
            <person name="Otillar R."/>
            <person name="Haridas S."/>
            <person name="Lipzen A."/>
            <person name="Grimwood J."/>
            <person name="Schmutz J."/>
            <person name="Clum A."/>
            <person name="Reid I.D."/>
            <person name="Moisan M.C."/>
            <person name="Butler G."/>
            <person name="Nguyen T.T.M."/>
            <person name="Dewar K."/>
            <person name="Conant G."/>
            <person name="Drula E."/>
            <person name="Henrissat B."/>
            <person name="Hansel C."/>
            <person name="Singer S."/>
            <person name="Hutchinson M.I."/>
            <person name="de Vries R.P."/>
            <person name="Natvig D.O."/>
            <person name="Powell A.J."/>
            <person name="Tsang A."/>
            <person name="Grigoriev I.V."/>
        </authorList>
    </citation>
    <scope>NUCLEOTIDE SEQUENCE [LARGE SCALE GENOMIC DNA]</scope>
    <source>
        <strain evidence="3 4">ATCC 22073</strain>
    </source>
</reference>
<evidence type="ECO:0000313" key="4">
    <source>
        <dbReference type="Proteomes" id="UP001600064"/>
    </source>
</evidence>
<dbReference type="Gene3D" id="1.10.1280.10">
    <property type="entry name" value="Di-copper center containing domain from catechol oxidase"/>
    <property type="match status" value="1"/>
</dbReference>
<dbReference type="SUPFAM" id="SSF48056">
    <property type="entry name" value="Di-copper centre-containing domain"/>
    <property type="match status" value="1"/>
</dbReference>
<keyword evidence="1" id="KW-0732">Signal</keyword>
<evidence type="ECO:0000256" key="1">
    <source>
        <dbReference type="SAM" id="SignalP"/>
    </source>
</evidence>